<gene>
    <name evidence="4" type="ORF">D4764_13G0007610</name>
</gene>
<keyword evidence="1" id="KW-0175">Coiled coil</keyword>
<accession>A0A5C6PAU1</accession>
<organism evidence="4 5">
    <name type="scientific">Takifugu flavidus</name>
    <name type="common">sansaifugu</name>
    <dbReference type="NCBI Taxonomy" id="433684"/>
    <lineage>
        <taxon>Eukaryota</taxon>
        <taxon>Metazoa</taxon>
        <taxon>Chordata</taxon>
        <taxon>Craniata</taxon>
        <taxon>Vertebrata</taxon>
        <taxon>Euteleostomi</taxon>
        <taxon>Actinopterygii</taxon>
        <taxon>Neopterygii</taxon>
        <taxon>Teleostei</taxon>
        <taxon>Neoteleostei</taxon>
        <taxon>Acanthomorphata</taxon>
        <taxon>Eupercaria</taxon>
        <taxon>Tetraodontiformes</taxon>
        <taxon>Tetradontoidea</taxon>
        <taxon>Tetraodontidae</taxon>
        <taxon>Takifugu</taxon>
    </lineage>
</organism>
<feature type="region of interest" description="Disordered" evidence="2">
    <location>
        <begin position="149"/>
        <end position="184"/>
    </location>
</feature>
<dbReference type="Gene3D" id="1.25.40.10">
    <property type="entry name" value="Tetratricopeptide repeat domain"/>
    <property type="match status" value="2"/>
</dbReference>
<evidence type="ECO:0000256" key="1">
    <source>
        <dbReference type="SAM" id="Coils"/>
    </source>
</evidence>
<feature type="compositionally biased region" description="Basic residues" evidence="2">
    <location>
        <begin position="41"/>
        <end position="52"/>
    </location>
</feature>
<feature type="compositionally biased region" description="Acidic residues" evidence="2">
    <location>
        <begin position="13"/>
        <end position="26"/>
    </location>
</feature>
<feature type="region of interest" description="Disordered" evidence="2">
    <location>
        <begin position="2103"/>
        <end position="2139"/>
    </location>
</feature>
<feature type="region of interest" description="Disordered" evidence="2">
    <location>
        <begin position="401"/>
        <end position="555"/>
    </location>
</feature>
<dbReference type="PANTHER" id="PTHR21563">
    <property type="entry name" value="ZINC FINGER C3H1 DOMAIN-CONTAINING PROTEIN"/>
    <property type="match status" value="1"/>
</dbReference>
<proteinExistence type="predicted"/>
<dbReference type="InterPro" id="IPR011990">
    <property type="entry name" value="TPR-like_helical_dom_sf"/>
</dbReference>
<feature type="region of interest" description="Disordered" evidence="2">
    <location>
        <begin position="1"/>
        <end position="106"/>
    </location>
</feature>
<dbReference type="InterPro" id="IPR019607">
    <property type="entry name" value="Putative_zinc-finger_domain"/>
</dbReference>
<dbReference type="EMBL" id="RHFK02000005">
    <property type="protein sequence ID" value="TWW76099.1"/>
    <property type="molecule type" value="Genomic_DNA"/>
</dbReference>
<feature type="region of interest" description="Disordered" evidence="2">
    <location>
        <begin position="1051"/>
        <end position="1085"/>
    </location>
</feature>
<feature type="region of interest" description="Disordered" evidence="2">
    <location>
        <begin position="659"/>
        <end position="692"/>
    </location>
</feature>
<feature type="domain" description="Putative zinc-finger" evidence="3">
    <location>
        <begin position="1276"/>
        <end position="1296"/>
    </location>
</feature>
<feature type="compositionally biased region" description="Low complexity" evidence="2">
    <location>
        <begin position="714"/>
        <end position="734"/>
    </location>
</feature>
<evidence type="ECO:0000313" key="4">
    <source>
        <dbReference type="EMBL" id="TWW76099.1"/>
    </source>
</evidence>
<feature type="region of interest" description="Disordered" evidence="2">
    <location>
        <begin position="580"/>
        <end position="605"/>
    </location>
</feature>
<feature type="compositionally biased region" description="Basic and acidic residues" evidence="2">
    <location>
        <begin position="1"/>
        <end position="12"/>
    </location>
</feature>
<feature type="compositionally biased region" description="Polar residues" evidence="2">
    <location>
        <begin position="1156"/>
        <end position="1168"/>
    </location>
</feature>
<feature type="region of interest" description="Disordered" evidence="2">
    <location>
        <begin position="295"/>
        <end position="386"/>
    </location>
</feature>
<feature type="compositionally biased region" description="Basic and acidic residues" evidence="2">
    <location>
        <begin position="318"/>
        <end position="339"/>
    </location>
</feature>
<feature type="region of interest" description="Disordered" evidence="2">
    <location>
        <begin position="1371"/>
        <end position="1407"/>
    </location>
</feature>
<reference evidence="4 5" key="1">
    <citation type="submission" date="2019-04" db="EMBL/GenBank/DDBJ databases">
        <title>Chromosome genome assembly for Takifugu flavidus.</title>
        <authorList>
            <person name="Xiao S."/>
        </authorList>
    </citation>
    <scope>NUCLEOTIDE SEQUENCE [LARGE SCALE GENOMIC DNA]</scope>
    <source>
        <strain evidence="4">HTHZ2018</strain>
        <tissue evidence="4">Muscle</tissue>
    </source>
</reference>
<feature type="compositionally biased region" description="Low complexity" evidence="2">
    <location>
        <begin position="356"/>
        <end position="375"/>
    </location>
</feature>
<dbReference type="Pfam" id="PF10650">
    <property type="entry name" value="zf-C3H1"/>
    <property type="match status" value="1"/>
</dbReference>
<feature type="compositionally biased region" description="Pro residues" evidence="2">
    <location>
        <begin position="662"/>
        <end position="683"/>
    </location>
</feature>
<dbReference type="SUPFAM" id="SSF48452">
    <property type="entry name" value="TPR-like"/>
    <property type="match status" value="1"/>
</dbReference>
<evidence type="ECO:0000259" key="3">
    <source>
        <dbReference type="Pfam" id="PF10650"/>
    </source>
</evidence>
<feature type="region of interest" description="Disordered" evidence="2">
    <location>
        <begin position="806"/>
        <end position="829"/>
    </location>
</feature>
<dbReference type="InterPro" id="IPR039278">
    <property type="entry name" value="Red1"/>
</dbReference>
<feature type="region of interest" description="Disordered" evidence="2">
    <location>
        <begin position="713"/>
        <end position="739"/>
    </location>
</feature>
<feature type="region of interest" description="Disordered" evidence="2">
    <location>
        <begin position="1098"/>
        <end position="1169"/>
    </location>
</feature>
<name>A0A5C6PAU1_9TELE</name>
<feature type="compositionally biased region" description="Low complexity" evidence="2">
    <location>
        <begin position="438"/>
        <end position="458"/>
    </location>
</feature>
<keyword evidence="5" id="KW-1185">Reference proteome</keyword>
<dbReference type="GO" id="GO:0000178">
    <property type="term" value="C:exosome (RNase complex)"/>
    <property type="evidence" value="ECO:0007669"/>
    <property type="project" value="TreeGrafter"/>
</dbReference>
<comment type="caution">
    <text evidence="4">The sequence shown here is derived from an EMBL/GenBank/DDBJ whole genome shotgun (WGS) entry which is preliminary data.</text>
</comment>
<dbReference type="Proteomes" id="UP000324091">
    <property type="component" value="Chromosome 13"/>
</dbReference>
<feature type="coiled-coil region" evidence="1">
    <location>
        <begin position="878"/>
        <end position="968"/>
    </location>
</feature>
<sequence>MDLKRGHSPREEGELEDGEICDDEPEVSLPIRRGDGNRPGRGARLRARKPPQHSHNMPHMGHQPSDFRHMQYNRPRGRGPFPPAPRQQCGPRGTDRPPAPPPCPLLPLPPSVPAAMPGFPHGDPCPRTSGFWERSHNALGRFRHRTLPNSGQANWNRGLRSGGDIRVPPGRYGPGEIQGTRKQKPQVRNQFRKGAHCVSKQDNSVEESFEDLLSKYKQIQLELECIRKEETMALEPKVSPSIDQIPAHPASVPDNKQVQVAVPLPEESLQAEVIEKKVFQAFNIRPLRQRLPVSPHLAEKCDDQEDKGSPAEMEVDEESKSKEGAEVEGADKELDERKTCPLCAEGAKKDEKATKACSCQSDSSASSEDSAISSDKQPPVALKEEEELSELQLRLLALQSASKKWQQKEQQVMKRSKDRITKVTQEKNSSPPAAAPGRRVTTRSISSSSSTTTSTPAAERSRTRSKTLDRDRTKPSIRPSDRERPKGSSKGLQERSRAPGKSHLLRKFLPGSAAKQVVRKQHLRTWKLQQQREEQREQEEIRRQEEEERRKREEEIRRIRDLSNQDEQYNRFMKLVGGKMRTRSRSTEREHRKSTGKPCLDASGNLYQYDNYDEVAMDTDSEAGSPVPSPTHTQLHADHAGCLPGQFAMDFSQPFLSTFSTGPPPPPPLPPPADLLEAPPKPPFADEEEEEEMLLRETCLMSMVNKRVAVTEEQSCSAPGSPSSQPPTAAQPPARGNLSTVSLNTVSHSRTNKFGGHQRAPLVLPIHKAVVVSLKDSDDSDSDVDNGSSTPMGFGGLEFMIKEARRTAEAAKPKAASASEKENNPVRTPEALPEDKKVEYRLLREQIASREKQKMLREHSVSTNLNADSESLLGASGKLEAELKLSEAKQRLDKHRELLQRDEAILQQLLQQEIKKKESLKAAEVKVTKLREQLLASERIVGANKTLLRKLQEQVQRVEHRVTVKKSLAVRFEQELSHAQLVANRVNKRKINSGQMLATKRQRVANLKSEKYFEELMVQKQRLQQLESEYALKIQKLKEAQALRNKGVQLDLPTEPSVRTAASPEREPRAQIPACSPHFPQPSLHDLTLDKLNLESDDVSEADEHETEAAPAAPAPAPAAPAAAGGRRHSFRQSSCSFTKPHLEQQSLAPAKDSGPNKTSKLSASPESSAEMFTKLDVDALKKRYQQLPPLTEVLHGEWNRVVLEVERLPVGELLPLEVDTNQSGNFMLKPVPFSPYHSPLLTFKSYRFSTYYRTKEKLSLRSVTYSNTIDPMKCFCRFDLTGTCNDDDCRWQHMRNCTMIGNQLFQDILSYSLPLIGCPESSSDEDIHVATEKYMKKLFGTSKDQMGVDQKAVLLVSKVNESKRHVPPYTTCKGQRKWRPRPSVPSSFVPEEDNKDESASGNVGLDDCSRPSLPALDVCVTSDDKRYFVSETDDISNLEASVLESPQDTQLWIKLAFKYLSQNETSAAECLEAALNTLSRALETNCDDPEVWSHYLSLFSRRGSKEEVQEMCEMAVEHAANYRVWWNYLNLESSFDGKDDVCERLLQFLLSDASSAASDKHSFQLMEALLYRVHLNLFTGRLEAALTILQNALKSASDRSLAEHLTASDRALLWLSYIHLSEFEQLPRSLYNPAESGPSRLVSREPFLLPWRTAQDISTPPHTLVALFEDAVSQCSDEAASPSERIRACLPLHTNLILLFRLLERFDEGVALCESLLELCPESCTLRDALADLHIRNANGEQAVSMWLHALAECPNNAEVFYHCCTFLMAQGKSSAIPPLFRGFILSLCEDQKSQKRPIDVLRHILGFPSEELLSGGVMQDLHDQLSQQMAYLHLIHCRWQWLHGSVEETVDAFERALGSSVQLQELCRLWTDYLLFSCSHQERSHYKLISDLVWRCLSTVPSRLELPFNPSEFWSCYGFHNQARLHVVALYLSCLPRSQHGAALERLQHAMPNNTDLGLRLLHQEWQDGNAEQLRFQARMLSSSAPKCLSFWNIAIAVERELKEPSEVSGRAAGVPAVAAPASFLSRCDIFTNRLSTTSRCAAPCGNIPANVARANVAQANISSVSSYGRFMGPRLIIRLLFEASDGQTDRLARLLDKCQQVGSGDRQPDGRLTVAQQTRGRDQDEASSSAGPPPSS</sequence>
<feature type="coiled-coil region" evidence="1">
    <location>
        <begin position="1009"/>
        <end position="1043"/>
    </location>
</feature>
<dbReference type="PANTHER" id="PTHR21563:SF3">
    <property type="entry name" value="ZINC FINGER C3H1 DOMAIN-CONTAINING PROTEIN"/>
    <property type="match status" value="1"/>
</dbReference>
<feature type="compositionally biased region" description="Polar residues" evidence="2">
    <location>
        <begin position="1132"/>
        <end position="1148"/>
    </location>
</feature>
<feature type="compositionally biased region" description="Basic and acidic residues" evidence="2">
    <location>
        <begin position="530"/>
        <end position="555"/>
    </location>
</feature>
<evidence type="ECO:0000256" key="2">
    <source>
        <dbReference type="SAM" id="MobiDB-lite"/>
    </source>
</evidence>
<evidence type="ECO:0000313" key="5">
    <source>
        <dbReference type="Proteomes" id="UP000324091"/>
    </source>
</evidence>
<feature type="compositionally biased region" description="Pro residues" evidence="2">
    <location>
        <begin position="97"/>
        <end position="106"/>
    </location>
</feature>
<feature type="compositionally biased region" description="Basic and acidic residues" evidence="2">
    <location>
        <begin position="459"/>
        <end position="497"/>
    </location>
</feature>
<feature type="compositionally biased region" description="Basic and acidic residues" evidence="2">
    <location>
        <begin position="297"/>
        <end position="309"/>
    </location>
</feature>
<protein>
    <submittedName>
        <fullName evidence="4">Zinc finger C3H1 domain-containing protein</fullName>
    </submittedName>
</protein>
<dbReference type="GO" id="GO:0005634">
    <property type="term" value="C:nucleus"/>
    <property type="evidence" value="ECO:0007669"/>
    <property type="project" value="TreeGrafter"/>
</dbReference>